<sequence>MAVAVMLATANFAHATASRSPLAKSPTAKGAAAVFAKLGIGEGKPVTSPAKLNRQLHRMQMQLQAKAKQQARENRRRYQSNGYR</sequence>
<gene>
    <name evidence="2" type="ORF">ACFQT0_10555</name>
</gene>
<organism evidence="2 3">
    <name type="scientific">Hymenobacter humi</name>
    <dbReference type="NCBI Taxonomy" id="1411620"/>
    <lineage>
        <taxon>Bacteria</taxon>
        <taxon>Pseudomonadati</taxon>
        <taxon>Bacteroidota</taxon>
        <taxon>Cytophagia</taxon>
        <taxon>Cytophagales</taxon>
        <taxon>Hymenobacteraceae</taxon>
        <taxon>Hymenobacter</taxon>
    </lineage>
</organism>
<proteinExistence type="predicted"/>
<dbReference type="EMBL" id="JBHTEK010000001">
    <property type="protein sequence ID" value="MFC7667777.1"/>
    <property type="molecule type" value="Genomic_DNA"/>
</dbReference>
<reference evidence="3" key="1">
    <citation type="journal article" date="2019" name="Int. J. Syst. Evol. Microbiol.">
        <title>The Global Catalogue of Microorganisms (GCM) 10K type strain sequencing project: providing services to taxonomists for standard genome sequencing and annotation.</title>
        <authorList>
            <consortium name="The Broad Institute Genomics Platform"/>
            <consortium name="The Broad Institute Genome Sequencing Center for Infectious Disease"/>
            <person name="Wu L."/>
            <person name="Ma J."/>
        </authorList>
    </citation>
    <scope>NUCLEOTIDE SEQUENCE [LARGE SCALE GENOMIC DNA]</scope>
    <source>
        <strain evidence="3">JCM 19635</strain>
    </source>
</reference>
<dbReference type="RefSeq" id="WP_380202575.1">
    <property type="nucleotide sequence ID" value="NZ_JBHTEK010000001.1"/>
</dbReference>
<keyword evidence="3" id="KW-1185">Reference proteome</keyword>
<evidence type="ECO:0000313" key="2">
    <source>
        <dbReference type="EMBL" id="MFC7667777.1"/>
    </source>
</evidence>
<comment type="caution">
    <text evidence="2">The sequence shown here is derived from an EMBL/GenBank/DDBJ whole genome shotgun (WGS) entry which is preliminary data.</text>
</comment>
<feature type="region of interest" description="Disordered" evidence="1">
    <location>
        <begin position="61"/>
        <end position="84"/>
    </location>
</feature>
<evidence type="ECO:0000256" key="1">
    <source>
        <dbReference type="SAM" id="MobiDB-lite"/>
    </source>
</evidence>
<name>A0ABW2U5Y1_9BACT</name>
<protein>
    <submittedName>
        <fullName evidence="2">Uncharacterized protein</fullName>
    </submittedName>
</protein>
<accession>A0ABW2U5Y1</accession>
<evidence type="ECO:0000313" key="3">
    <source>
        <dbReference type="Proteomes" id="UP001596513"/>
    </source>
</evidence>
<dbReference type="Proteomes" id="UP001596513">
    <property type="component" value="Unassembled WGS sequence"/>
</dbReference>